<dbReference type="CDD" id="cd13973">
    <property type="entry name" value="PK_MviN-like"/>
    <property type="match status" value="1"/>
</dbReference>
<keyword evidence="2" id="KW-0808">Transferase</keyword>
<comment type="caution">
    <text evidence="2">The sequence shown here is derived from an EMBL/GenBank/DDBJ whole genome shotgun (WGS) entry which is preliminary data.</text>
</comment>
<evidence type="ECO:0000256" key="1">
    <source>
        <dbReference type="SAM" id="MobiDB-lite"/>
    </source>
</evidence>
<dbReference type="InterPro" id="IPR011009">
    <property type="entry name" value="Kinase-like_dom_sf"/>
</dbReference>
<dbReference type="SUPFAM" id="SSF56112">
    <property type="entry name" value="Protein kinase-like (PK-like)"/>
    <property type="match status" value="1"/>
</dbReference>
<dbReference type="Gene3D" id="3.30.200.20">
    <property type="entry name" value="Phosphorylase Kinase, domain 1"/>
    <property type="match status" value="1"/>
</dbReference>
<organism evidence="2 3">
    <name type="scientific">Pseudonocardia eucalypti</name>
    <dbReference type="NCBI Taxonomy" id="648755"/>
    <lineage>
        <taxon>Bacteria</taxon>
        <taxon>Bacillati</taxon>
        <taxon>Actinomycetota</taxon>
        <taxon>Actinomycetes</taxon>
        <taxon>Pseudonocardiales</taxon>
        <taxon>Pseudonocardiaceae</taxon>
        <taxon>Pseudonocardia</taxon>
    </lineage>
</organism>
<sequence>MPLPDFDSDDPPAANGTRLPAEVPVTSLASPVTAETTNGSSAPGLSTSPARLAVGGMIAGRYRLLGQVGADASVHAVFWQARDIVLARDVGLTLLRESSEPGQTDQAAEMINMALRWGRFEHLGCARLLDVMQRGRGGVPDDVLGVAVTEWVEGRSLADTVAAGPPATGRALRMLDPLARCADAAHAQGLVLGCAHPQRIRITPEGQARLAFALPPPSTTPVDDVRGLGALLYTLLTGRWPLSGTDAELAGLPAAPRDVQDVAVPPGIVRPGVSLEASALAVGALGSCPAPEQVHTATAVHQAIEDLLDAEDEVALLPPPNDGGTAFPDEVWRAPGSEPEDEPERKRKVSIGMACLGAGLLIAAVYVLIQVGSVLGVLPSSTPAIVVDGAPGGTAQGAAPPPAGPGEAGPGGEAVAHPASVRVFDPTGDPDNPGRVARAVDGDPNSSWSTYQYRNPFPVLKPGVGIMVSFATPVQLARLTIVSPSSGSRIEIRSAPTPDAAFTQTIPITDTTMVGGRAVVSLSGSQPVQNVLIWITKLSPANITEISELRFERATG</sequence>
<feature type="region of interest" description="Disordered" evidence="1">
    <location>
        <begin position="1"/>
        <end position="24"/>
    </location>
</feature>
<dbReference type="Proteomes" id="UP001428817">
    <property type="component" value="Unassembled WGS sequence"/>
</dbReference>
<reference evidence="3" key="1">
    <citation type="journal article" date="2019" name="Int. J. Syst. Evol. Microbiol.">
        <title>The Global Catalogue of Microorganisms (GCM) 10K type strain sequencing project: providing services to taxonomists for standard genome sequencing and annotation.</title>
        <authorList>
            <consortium name="The Broad Institute Genomics Platform"/>
            <consortium name="The Broad Institute Genome Sequencing Center for Infectious Disease"/>
            <person name="Wu L."/>
            <person name="Ma J."/>
        </authorList>
    </citation>
    <scope>NUCLEOTIDE SEQUENCE [LARGE SCALE GENOMIC DNA]</scope>
    <source>
        <strain evidence="3">JCM 18303</strain>
    </source>
</reference>
<keyword evidence="2" id="KW-0418">Kinase</keyword>
<accession>A0ABP9PER0</accession>
<dbReference type="GO" id="GO:0016301">
    <property type="term" value="F:kinase activity"/>
    <property type="evidence" value="ECO:0007669"/>
    <property type="project" value="UniProtKB-KW"/>
</dbReference>
<dbReference type="Gene3D" id="1.10.510.10">
    <property type="entry name" value="Transferase(Phosphotransferase) domain 1"/>
    <property type="match status" value="1"/>
</dbReference>
<evidence type="ECO:0000313" key="3">
    <source>
        <dbReference type="Proteomes" id="UP001428817"/>
    </source>
</evidence>
<feature type="region of interest" description="Disordered" evidence="1">
    <location>
        <begin position="393"/>
        <end position="414"/>
    </location>
</feature>
<dbReference type="EMBL" id="BAABJP010000001">
    <property type="protein sequence ID" value="GAA5144523.1"/>
    <property type="molecule type" value="Genomic_DNA"/>
</dbReference>
<name>A0ABP9PER0_9PSEU</name>
<protein>
    <submittedName>
        <fullName evidence="2">Protein kinase family protein</fullName>
    </submittedName>
</protein>
<proteinExistence type="predicted"/>
<gene>
    <name evidence="2" type="ORF">GCM10023321_01070</name>
</gene>
<evidence type="ECO:0000313" key="2">
    <source>
        <dbReference type="EMBL" id="GAA5144523.1"/>
    </source>
</evidence>
<feature type="compositionally biased region" description="Acidic residues" evidence="1">
    <location>
        <begin position="1"/>
        <end position="10"/>
    </location>
</feature>
<keyword evidence="3" id="KW-1185">Reference proteome</keyword>